<dbReference type="GO" id="GO:0006508">
    <property type="term" value="P:proteolysis"/>
    <property type="evidence" value="ECO:0007669"/>
    <property type="project" value="InterPro"/>
</dbReference>
<dbReference type="InterPro" id="IPR052039">
    <property type="entry name" value="Caspase-related_regulators"/>
</dbReference>
<dbReference type="SMART" id="SM00034">
    <property type="entry name" value="CLECT"/>
    <property type="match status" value="1"/>
</dbReference>
<dbReference type="Pfam" id="PF00656">
    <property type="entry name" value="Peptidase_C14"/>
    <property type="match status" value="1"/>
</dbReference>
<dbReference type="PANTHER" id="PTHR22576">
    <property type="entry name" value="MUCOSA ASSOCIATED LYMPHOID TISSUE LYMPHOMA TRANSLOCATION PROTEIN 1/PARACASPASE"/>
    <property type="match status" value="1"/>
</dbReference>
<dbReference type="Pfam" id="PF00059">
    <property type="entry name" value="Lectin_C"/>
    <property type="match status" value="1"/>
</dbReference>
<dbReference type="AlphaFoldDB" id="A0A1G8NYF3"/>
<protein>
    <submittedName>
        <fullName evidence="3">Uncharacterized protein, contains caspase domain</fullName>
    </submittedName>
</protein>
<dbReference type="Gene3D" id="3.10.100.10">
    <property type="entry name" value="Mannose-Binding Protein A, subunit A"/>
    <property type="match status" value="1"/>
</dbReference>
<gene>
    <name evidence="3" type="ORF">SAMN05428953_103102</name>
</gene>
<keyword evidence="4" id="KW-1185">Reference proteome</keyword>
<name>A0A1G8NYF3_9HYPH</name>
<accession>A0A1G8NYF3</accession>
<evidence type="ECO:0000313" key="3">
    <source>
        <dbReference type="EMBL" id="SDI85229.1"/>
    </source>
</evidence>
<dbReference type="SUPFAM" id="SSF47090">
    <property type="entry name" value="PGBD-like"/>
    <property type="match status" value="1"/>
</dbReference>
<evidence type="ECO:0000259" key="1">
    <source>
        <dbReference type="PROSITE" id="PS50041"/>
    </source>
</evidence>
<dbReference type="InterPro" id="IPR036366">
    <property type="entry name" value="PGBDSf"/>
</dbReference>
<dbReference type="GO" id="GO:0004197">
    <property type="term" value="F:cysteine-type endopeptidase activity"/>
    <property type="evidence" value="ECO:0007669"/>
    <property type="project" value="InterPro"/>
</dbReference>
<dbReference type="InterPro" id="IPR011600">
    <property type="entry name" value="Pept_C14_caspase"/>
</dbReference>
<feature type="domain" description="C-type lectin" evidence="1">
    <location>
        <begin position="441"/>
        <end position="574"/>
    </location>
</feature>
<dbReference type="Gene3D" id="1.10.101.10">
    <property type="entry name" value="PGBD-like superfamily/PGBD"/>
    <property type="match status" value="1"/>
</dbReference>
<reference evidence="4" key="1">
    <citation type="submission" date="2016-10" db="EMBL/GenBank/DDBJ databases">
        <authorList>
            <person name="Varghese N."/>
            <person name="Submissions S."/>
        </authorList>
    </citation>
    <scope>NUCLEOTIDE SEQUENCE [LARGE SCALE GENOMIC DNA]</scope>
    <source>
        <strain evidence="4">CGMCC 1.11022</strain>
    </source>
</reference>
<dbReference type="InterPro" id="IPR016186">
    <property type="entry name" value="C-type_lectin-like/link_sf"/>
</dbReference>
<evidence type="ECO:0000259" key="2">
    <source>
        <dbReference type="PROSITE" id="PS50208"/>
    </source>
</evidence>
<sequence>MGLRNLRAFLFFLLLMVLGFSAPLRAAEGKRLALVVGNSAYTATTPLANAAADARAFTAFLKENGFEVDSLINVDRAGFARGLSTFSKKIGPADTALFYFAGHGMQLKGENFLLGLDAELLSEFDVDAEAIALNSIIGTMERKASLSLLFVDACRNNPIADRLNASVEGVTRGAALKGLAPVGSTGSGTMIAFSASPGQVAYDGVGENSPFTTALVEHMSSPSLEVGTAFKRVIRDVRIKTNNLQSPQIVSNIAAEFYFNASAPATAVAASDFLAQIDFEKAERIATARGWQLYLAKHQSGSFSDSARAALRLLERGGDGLVSPQEAERRMKLTQSQRKEMQLTLSDLGYDIGAADGNLGQKTRRAISRYQKALGLTETGYINSVVANRLELVGVTSTDSVVSADEARLFDPEDLKGLETDERTIRAAQCLRGKEIIYGEFGSRLYVAVYDRHSSWQTAKSAAQRCEAHLAAISSKAENDFIYGLFETDERMFETGFDGRVSYKMGPWIGLEQDPGGREPRGGWRWLTGEAMTYNNWLPNHPNEHKQGDDFAMFYAHLDGNRDTADLKASTWDDMGPQNSSHGYIIEFQ</sequence>
<dbReference type="Pfam" id="PF01471">
    <property type="entry name" value="PG_binding_1"/>
    <property type="match status" value="1"/>
</dbReference>
<dbReference type="PANTHER" id="PTHR22576:SF37">
    <property type="entry name" value="MUCOSA-ASSOCIATED LYMPHOID TISSUE LYMPHOMA TRANSLOCATION PROTEIN 1"/>
    <property type="match status" value="1"/>
</dbReference>
<dbReference type="InterPro" id="IPR036365">
    <property type="entry name" value="PGBD-like_sf"/>
</dbReference>
<proteinExistence type="predicted"/>
<dbReference type="PROSITE" id="PS50041">
    <property type="entry name" value="C_TYPE_LECTIN_2"/>
    <property type="match status" value="1"/>
</dbReference>
<dbReference type="SUPFAM" id="SSF52129">
    <property type="entry name" value="Caspase-like"/>
    <property type="match status" value="1"/>
</dbReference>
<dbReference type="InterPro" id="IPR029030">
    <property type="entry name" value="Caspase-like_dom_sf"/>
</dbReference>
<dbReference type="SUPFAM" id="SSF56436">
    <property type="entry name" value="C-type lectin-like"/>
    <property type="match status" value="1"/>
</dbReference>
<dbReference type="EMBL" id="FNEE01000003">
    <property type="protein sequence ID" value="SDI85229.1"/>
    <property type="molecule type" value="Genomic_DNA"/>
</dbReference>
<dbReference type="PROSITE" id="PS50208">
    <property type="entry name" value="CASPASE_P20"/>
    <property type="match status" value="1"/>
</dbReference>
<dbReference type="InterPro" id="IPR001304">
    <property type="entry name" value="C-type_lectin-like"/>
</dbReference>
<organism evidence="3 4">
    <name type="scientific">Mesorhizobium muleiense</name>
    <dbReference type="NCBI Taxonomy" id="1004279"/>
    <lineage>
        <taxon>Bacteria</taxon>
        <taxon>Pseudomonadati</taxon>
        <taxon>Pseudomonadota</taxon>
        <taxon>Alphaproteobacteria</taxon>
        <taxon>Hyphomicrobiales</taxon>
        <taxon>Phyllobacteriaceae</taxon>
        <taxon>Mesorhizobium</taxon>
    </lineage>
</organism>
<dbReference type="InterPro" id="IPR016187">
    <property type="entry name" value="CTDL_fold"/>
</dbReference>
<evidence type="ECO:0000313" key="4">
    <source>
        <dbReference type="Proteomes" id="UP000198894"/>
    </source>
</evidence>
<dbReference type="Gene3D" id="3.40.50.1460">
    <property type="match status" value="1"/>
</dbReference>
<feature type="domain" description="Caspase family p20" evidence="2">
    <location>
        <begin position="29"/>
        <end position="106"/>
    </location>
</feature>
<dbReference type="Proteomes" id="UP000198894">
    <property type="component" value="Unassembled WGS sequence"/>
</dbReference>
<dbReference type="InterPro" id="IPR001309">
    <property type="entry name" value="Pept_C14_p20"/>
</dbReference>
<dbReference type="InterPro" id="IPR002477">
    <property type="entry name" value="Peptidoglycan-bd-like"/>
</dbReference>
<dbReference type="RefSeq" id="WP_091591997.1">
    <property type="nucleotide sequence ID" value="NZ_FNEE01000003.1"/>
</dbReference>